<sequence>MTLILPLAGGALFVVGRHHGAVFFRTGVLAHAASARRVGVSAVCFDLRVGCLSCHFEA</sequence>
<dbReference type="AlphaFoldDB" id="A0A0U5FZW4"/>
<dbReference type="EMBL" id="LN609302">
    <property type="protein sequence ID" value="CEF56750.1"/>
    <property type="molecule type" value="Genomic_DNA"/>
</dbReference>
<protein>
    <submittedName>
        <fullName evidence="1">Uncharacterized protein</fullName>
    </submittedName>
</protein>
<dbReference type="STRING" id="431306.AGA_2158"/>
<evidence type="ECO:0000313" key="2">
    <source>
        <dbReference type="Proteomes" id="UP000068250"/>
    </source>
</evidence>
<reference evidence="2" key="1">
    <citation type="submission" date="2014-09" db="EMBL/GenBank/DDBJ databases">
        <authorList>
            <person name="Illeghems K.G."/>
        </authorList>
    </citation>
    <scope>NUCLEOTIDE SEQUENCE [LARGE SCALE GENOMIC DNA]</scope>
    <source>
        <strain evidence="2">LMG 23848T</strain>
    </source>
</reference>
<accession>A0A0U5FZW4</accession>
<proteinExistence type="predicted"/>
<name>A0A0U5FZW4_9PROT</name>
<organism evidence="1 2">
    <name type="scientific">Acetobacter ghanensis</name>
    <dbReference type="NCBI Taxonomy" id="431306"/>
    <lineage>
        <taxon>Bacteria</taxon>
        <taxon>Pseudomonadati</taxon>
        <taxon>Pseudomonadota</taxon>
        <taxon>Alphaproteobacteria</taxon>
        <taxon>Acetobacterales</taxon>
        <taxon>Acetobacteraceae</taxon>
        <taxon>Acetobacter</taxon>
    </lineage>
</organism>
<dbReference type="PATRIC" id="fig|431306.5.peg.2228"/>
<evidence type="ECO:0000313" key="1">
    <source>
        <dbReference type="EMBL" id="CEF56750.1"/>
    </source>
</evidence>
<gene>
    <name evidence="1" type="ORF">AGA_2158</name>
</gene>
<dbReference type="Proteomes" id="UP000068250">
    <property type="component" value="Chromosome I"/>
</dbReference>